<accession>A0A0L0CDE4</accession>
<feature type="compositionally biased region" description="Low complexity" evidence="1">
    <location>
        <begin position="23"/>
        <end position="33"/>
    </location>
</feature>
<reference evidence="2 3" key="1">
    <citation type="journal article" date="2015" name="Nat. Commun.">
        <title>Lucilia cuprina genome unlocks parasitic fly biology to underpin future interventions.</title>
        <authorList>
            <person name="Anstead C.A."/>
            <person name="Korhonen P.K."/>
            <person name="Young N.D."/>
            <person name="Hall R.S."/>
            <person name="Jex A.R."/>
            <person name="Murali S.C."/>
            <person name="Hughes D.S."/>
            <person name="Lee S.F."/>
            <person name="Perry T."/>
            <person name="Stroehlein A.J."/>
            <person name="Ansell B.R."/>
            <person name="Breugelmans B."/>
            <person name="Hofmann A."/>
            <person name="Qu J."/>
            <person name="Dugan S."/>
            <person name="Lee S.L."/>
            <person name="Chao H."/>
            <person name="Dinh H."/>
            <person name="Han Y."/>
            <person name="Doddapaneni H.V."/>
            <person name="Worley K.C."/>
            <person name="Muzny D.M."/>
            <person name="Ioannidis P."/>
            <person name="Waterhouse R.M."/>
            <person name="Zdobnov E.M."/>
            <person name="James P.J."/>
            <person name="Bagnall N.H."/>
            <person name="Kotze A.C."/>
            <person name="Gibbs R.A."/>
            <person name="Richards S."/>
            <person name="Batterham P."/>
            <person name="Gasser R.B."/>
        </authorList>
    </citation>
    <scope>NUCLEOTIDE SEQUENCE [LARGE SCALE GENOMIC DNA]</scope>
    <source>
        <strain evidence="2 3">LS</strain>
        <tissue evidence="2">Full body</tissue>
    </source>
</reference>
<feature type="region of interest" description="Disordered" evidence="1">
    <location>
        <begin position="1"/>
        <end position="44"/>
    </location>
</feature>
<organism evidence="2 3">
    <name type="scientific">Lucilia cuprina</name>
    <name type="common">Green bottle fly</name>
    <name type="synonym">Australian sheep blowfly</name>
    <dbReference type="NCBI Taxonomy" id="7375"/>
    <lineage>
        <taxon>Eukaryota</taxon>
        <taxon>Metazoa</taxon>
        <taxon>Ecdysozoa</taxon>
        <taxon>Arthropoda</taxon>
        <taxon>Hexapoda</taxon>
        <taxon>Insecta</taxon>
        <taxon>Pterygota</taxon>
        <taxon>Neoptera</taxon>
        <taxon>Endopterygota</taxon>
        <taxon>Diptera</taxon>
        <taxon>Brachycera</taxon>
        <taxon>Muscomorpha</taxon>
        <taxon>Oestroidea</taxon>
        <taxon>Calliphoridae</taxon>
        <taxon>Luciliinae</taxon>
        <taxon>Lucilia</taxon>
    </lineage>
</organism>
<dbReference type="OrthoDB" id="8038835at2759"/>
<evidence type="ECO:0000313" key="3">
    <source>
        <dbReference type="Proteomes" id="UP000037069"/>
    </source>
</evidence>
<feature type="compositionally biased region" description="Basic residues" evidence="1">
    <location>
        <begin position="9"/>
        <end position="18"/>
    </location>
</feature>
<keyword evidence="3" id="KW-1185">Reference proteome</keyword>
<comment type="caution">
    <text evidence="2">The sequence shown here is derived from an EMBL/GenBank/DDBJ whole genome shotgun (WGS) entry which is preliminary data.</text>
</comment>
<dbReference type="EMBL" id="JRES01000554">
    <property type="protein sequence ID" value="KNC30266.1"/>
    <property type="molecule type" value="Genomic_DNA"/>
</dbReference>
<evidence type="ECO:0000313" key="2">
    <source>
        <dbReference type="EMBL" id="KNC30266.1"/>
    </source>
</evidence>
<dbReference type="AlphaFoldDB" id="A0A0L0CDE4"/>
<evidence type="ECO:0000256" key="1">
    <source>
        <dbReference type="SAM" id="MobiDB-lite"/>
    </source>
</evidence>
<feature type="compositionally biased region" description="Polar residues" evidence="1">
    <location>
        <begin position="34"/>
        <end position="44"/>
    </location>
</feature>
<gene>
    <name evidence="2" type="ORF">FF38_01475</name>
</gene>
<dbReference type="Proteomes" id="UP000037069">
    <property type="component" value="Unassembled WGS sequence"/>
</dbReference>
<feature type="region of interest" description="Disordered" evidence="1">
    <location>
        <begin position="58"/>
        <end position="79"/>
    </location>
</feature>
<name>A0A0L0CDE4_LUCCU</name>
<protein>
    <submittedName>
        <fullName evidence="2">Uncharacterized protein</fullName>
    </submittedName>
</protein>
<proteinExistence type="predicted"/>
<sequence length="217" mass="23001">MVDDSEFVKRRHLSRGRPRKYEPSSSPNSNSQQFGNTITSTASSDAVDGSCVLNDTIANSPDSSTAVTSSRQRCASSGSNIFNRSGNKINGSENDGGNDDYDICEVSQRSPAGCQTHLHSDSKEYCSSKQRPQLHGSIIGIAIKTNFNSLIEHNRMSTRTNVGGGVMATGNSPGVGGIGDIGSVGSLDVDNHHNGTLNIANTSVETDDTNGYDFHTQ</sequence>